<feature type="domain" description="DUF6458" evidence="2">
    <location>
        <begin position="1"/>
        <end position="55"/>
    </location>
</feature>
<dbReference type="RefSeq" id="WP_179814082.1">
    <property type="nucleotide sequence ID" value="NZ_JACBZD010000001.1"/>
</dbReference>
<feature type="transmembrane region" description="Helical" evidence="1">
    <location>
        <begin position="7"/>
        <end position="25"/>
    </location>
</feature>
<dbReference type="InterPro" id="IPR045597">
    <property type="entry name" value="DUF6458"/>
</dbReference>
<feature type="transmembrane region" description="Helical" evidence="1">
    <location>
        <begin position="31"/>
        <end position="50"/>
    </location>
</feature>
<dbReference type="Pfam" id="PF20059">
    <property type="entry name" value="DUF6458"/>
    <property type="match status" value="1"/>
</dbReference>
<reference evidence="3 4" key="1">
    <citation type="submission" date="2020-07" db="EMBL/GenBank/DDBJ databases">
        <title>Sequencing the genomes of 1000 actinobacteria strains.</title>
        <authorList>
            <person name="Klenk H.-P."/>
        </authorList>
    </citation>
    <scope>NUCLEOTIDE SEQUENCE [LARGE SCALE GENOMIC DNA]</scope>
    <source>
        <strain evidence="3 4">DSM 42178</strain>
    </source>
</reference>
<organism evidence="3 4">
    <name type="scientific">Allostreptomyces psammosilenae</name>
    <dbReference type="NCBI Taxonomy" id="1892865"/>
    <lineage>
        <taxon>Bacteria</taxon>
        <taxon>Bacillati</taxon>
        <taxon>Actinomycetota</taxon>
        <taxon>Actinomycetes</taxon>
        <taxon>Kitasatosporales</taxon>
        <taxon>Streptomycetaceae</taxon>
        <taxon>Allostreptomyces</taxon>
    </lineage>
</organism>
<keyword evidence="4" id="KW-1185">Reference proteome</keyword>
<keyword evidence="1" id="KW-0472">Membrane</keyword>
<evidence type="ECO:0000313" key="4">
    <source>
        <dbReference type="Proteomes" id="UP000567795"/>
    </source>
</evidence>
<evidence type="ECO:0000313" key="3">
    <source>
        <dbReference type="EMBL" id="NYI05325.1"/>
    </source>
</evidence>
<dbReference type="GO" id="GO:0008233">
    <property type="term" value="F:peptidase activity"/>
    <property type="evidence" value="ECO:0007669"/>
    <property type="project" value="UniProtKB-KW"/>
</dbReference>
<protein>
    <submittedName>
        <fullName evidence="3">Zn-dependent protease with chaperone function</fullName>
    </submittedName>
</protein>
<name>A0A852ZTX7_9ACTN</name>
<accession>A0A852ZTX7</accession>
<evidence type="ECO:0000259" key="2">
    <source>
        <dbReference type="Pfam" id="PF20059"/>
    </source>
</evidence>
<keyword evidence="3" id="KW-0645">Protease</keyword>
<dbReference type="GO" id="GO:0006508">
    <property type="term" value="P:proteolysis"/>
    <property type="evidence" value="ECO:0007669"/>
    <property type="project" value="UniProtKB-KW"/>
</dbReference>
<keyword evidence="1" id="KW-1133">Transmembrane helix</keyword>
<proteinExistence type="predicted"/>
<gene>
    <name evidence="3" type="ORF">FHU37_002268</name>
</gene>
<dbReference type="Proteomes" id="UP000567795">
    <property type="component" value="Unassembled WGS sequence"/>
</dbReference>
<keyword evidence="1" id="KW-0812">Transmembrane</keyword>
<keyword evidence="3" id="KW-0378">Hydrolase</keyword>
<dbReference type="AlphaFoldDB" id="A0A852ZTX7"/>
<sequence>MGIGGCIILMAVGAILTFGVDWEISGADLDTIGWILMVVGLIGMLVYMAVLRRRRIITPGAGAVVEQRGTSDERAL</sequence>
<evidence type="ECO:0000256" key="1">
    <source>
        <dbReference type="SAM" id="Phobius"/>
    </source>
</evidence>
<dbReference type="EMBL" id="JACBZD010000001">
    <property type="protein sequence ID" value="NYI05325.1"/>
    <property type="molecule type" value="Genomic_DNA"/>
</dbReference>
<comment type="caution">
    <text evidence="3">The sequence shown here is derived from an EMBL/GenBank/DDBJ whole genome shotgun (WGS) entry which is preliminary data.</text>
</comment>